<evidence type="ECO:0000256" key="5">
    <source>
        <dbReference type="ARBA" id="ARBA00022989"/>
    </source>
</evidence>
<dbReference type="Proteomes" id="UP000031408">
    <property type="component" value="Unassembled WGS sequence"/>
</dbReference>
<evidence type="ECO:0000313" key="11">
    <source>
        <dbReference type="Proteomes" id="UP000031408"/>
    </source>
</evidence>
<dbReference type="PANTHER" id="PTHR30489">
    <property type="entry name" value="LIPOPROTEIN-RELEASING SYSTEM TRANSMEMBRANE PROTEIN LOLE"/>
    <property type="match status" value="1"/>
</dbReference>
<evidence type="ECO:0008006" key="12">
    <source>
        <dbReference type="Google" id="ProtNLM"/>
    </source>
</evidence>
<evidence type="ECO:0000313" key="10">
    <source>
        <dbReference type="EMBL" id="KIC93434.1"/>
    </source>
</evidence>
<evidence type="ECO:0000256" key="7">
    <source>
        <dbReference type="SAM" id="Phobius"/>
    </source>
</evidence>
<organism evidence="10 11">
    <name type="scientific">Flavihumibacter solisilvae</name>
    <dbReference type="NCBI Taxonomy" id="1349421"/>
    <lineage>
        <taxon>Bacteria</taxon>
        <taxon>Pseudomonadati</taxon>
        <taxon>Bacteroidota</taxon>
        <taxon>Chitinophagia</taxon>
        <taxon>Chitinophagales</taxon>
        <taxon>Chitinophagaceae</taxon>
        <taxon>Flavihumibacter</taxon>
    </lineage>
</organism>
<evidence type="ECO:0000256" key="6">
    <source>
        <dbReference type="ARBA" id="ARBA00023136"/>
    </source>
</evidence>
<dbReference type="STRING" id="1349421.OI18_16825"/>
<dbReference type="Pfam" id="PF02687">
    <property type="entry name" value="FtsX"/>
    <property type="match status" value="1"/>
</dbReference>
<comment type="subcellular location">
    <subcellularLocation>
        <location evidence="1">Cell membrane</location>
        <topology evidence="1">Multi-pass membrane protein</topology>
    </subcellularLocation>
</comment>
<feature type="transmembrane region" description="Helical" evidence="7">
    <location>
        <begin position="322"/>
        <end position="348"/>
    </location>
</feature>
<dbReference type="AlphaFoldDB" id="A0A0C1ISL3"/>
<dbReference type="PANTHER" id="PTHR30489:SF0">
    <property type="entry name" value="LIPOPROTEIN-RELEASING SYSTEM TRANSMEMBRANE PROTEIN LOLE"/>
    <property type="match status" value="1"/>
</dbReference>
<evidence type="ECO:0000256" key="1">
    <source>
        <dbReference type="ARBA" id="ARBA00004651"/>
    </source>
</evidence>
<feature type="transmembrane region" description="Helical" evidence="7">
    <location>
        <begin position="371"/>
        <end position="398"/>
    </location>
</feature>
<dbReference type="Pfam" id="PF12704">
    <property type="entry name" value="MacB_PCD"/>
    <property type="match status" value="1"/>
</dbReference>
<evidence type="ECO:0000256" key="3">
    <source>
        <dbReference type="ARBA" id="ARBA00022475"/>
    </source>
</evidence>
<evidence type="ECO:0000259" key="8">
    <source>
        <dbReference type="Pfam" id="PF02687"/>
    </source>
</evidence>
<feature type="domain" description="MacB-like periplasmic core" evidence="9">
    <location>
        <begin position="26"/>
        <end position="198"/>
    </location>
</feature>
<evidence type="ECO:0000259" key="9">
    <source>
        <dbReference type="Pfam" id="PF12704"/>
    </source>
</evidence>
<dbReference type="GO" id="GO:0044874">
    <property type="term" value="P:lipoprotein localization to outer membrane"/>
    <property type="evidence" value="ECO:0007669"/>
    <property type="project" value="TreeGrafter"/>
</dbReference>
<dbReference type="InterPro" id="IPR003838">
    <property type="entry name" value="ABC3_permease_C"/>
</dbReference>
<dbReference type="OrthoDB" id="1522670at2"/>
<dbReference type="RefSeq" id="WP_039141893.1">
    <property type="nucleotide sequence ID" value="NZ_JSVC01000019.1"/>
</dbReference>
<keyword evidence="3" id="KW-1003">Cell membrane</keyword>
<comment type="caution">
    <text evidence="10">The sequence shown here is derived from an EMBL/GenBank/DDBJ whole genome shotgun (WGS) entry which is preliminary data.</text>
</comment>
<keyword evidence="6 7" id="KW-0472">Membrane</keyword>
<name>A0A0C1ISL3_9BACT</name>
<feature type="transmembrane region" description="Helical" evidence="7">
    <location>
        <begin position="22"/>
        <end position="44"/>
    </location>
</feature>
<proteinExistence type="inferred from homology"/>
<feature type="transmembrane region" description="Helical" evidence="7">
    <location>
        <begin position="276"/>
        <end position="301"/>
    </location>
</feature>
<comment type="similarity">
    <text evidence="2">Belongs to the ABC-4 integral membrane protein family. LolC/E subfamily.</text>
</comment>
<feature type="domain" description="ABC3 transporter permease C-terminal" evidence="8">
    <location>
        <begin position="278"/>
        <end position="403"/>
    </location>
</feature>
<dbReference type="EMBL" id="JSVC01000019">
    <property type="protein sequence ID" value="KIC93434.1"/>
    <property type="molecule type" value="Genomic_DNA"/>
</dbReference>
<dbReference type="InterPro" id="IPR051447">
    <property type="entry name" value="Lipoprotein-release_system"/>
</dbReference>
<keyword evidence="11" id="KW-1185">Reference proteome</keyword>
<dbReference type="InterPro" id="IPR025857">
    <property type="entry name" value="MacB_PCD"/>
</dbReference>
<keyword evidence="4 7" id="KW-0812">Transmembrane</keyword>
<keyword evidence="5 7" id="KW-1133">Transmembrane helix</keyword>
<reference evidence="10 11" key="1">
    <citation type="submission" date="2014-11" db="EMBL/GenBank/DDBJ databases">
        <title>Genome sequence of Flavihumibacter solisilvae 3-3.</title>
        <authorList>
            <person name="Zhou G."/>
            <person name="Li M."/>
            <person name="Wang G."/>
        </authorList>
    </citation>
    <scope>NUCLEOTIDE SEQUENCE [LARGE SCALE GENOMIC DNA]</scope>
    <source>
        <strain evidence="10 11">3-3</strain>
    </source>
</reference>
<accession>A0A0C1ISL3</accession>
<dbReference type="GO" id="GO:0098797">
    <property type="term" value="C:plasma membrane protein complex"/>
    <property type="evidence" value="ECO:0007669"/>
    <property type="project" value="TreeGrafter"/>
</dbReference>
<gene>
    <name evidence="10" type="ORF">OI18_16825</name>
</gene>
<sequence>MKIAGYIARRVAFNPQKSFSRFIIRLAIAATTISVTAMIIALAFTNGFQHAISQKIFSFWGHIRVQHYEPEKVIIAEEFPIAKNDTVQQLVNTVSGIEHIQAYATKNAILKTAESIEGILFKGVEKDYDTDRLKSFLKEGRWMQFPDSGYSNDIVLSTYTASQLNLKVNDPILIYFIQNDGSAPRVRKLNVSGIYKTGIEDYDKLIALGDIRLIQRLNNWSPDQIGGYEIFLKDYRKMDTLNETIFNHLPALWNSRTIREIYPNIFDWLALQDKTILIVLIIMIIVAVLNLITCLIILVLERTRMVGVLKALGAFNGTIQQIFLYHGAVITLTGILMGNILAFLLMFFQDRYGFINLPEDMYYISKAEVRIVPWHILAVNAGTFLICILVLLIPTLIIRRIQPVKAIQFK</sequence>
<evidence type="ECO:0000256" key="2">
    <source>
        <dbReference type="ARBA" id="ARBA00005236"/>
    </source>
</evidence>
<protein>
    <recommendedName>
        <fullName evidence="12">ABC transporter permease</fullName>
    </recommendedName>
</protein>
<evidence type="ECO:0000256" key="4">
    <source>
        <dbReference type="ARBA" id="ARBA00022692"/>
    </source>
</evidence>